<organism evidence="1 2">
    <name type="scientific">Chaenocephalus aceratus</name>
    <name type="common">Blackfin icefish</name>
    <name type="synonym">Chaenichthys aceratus</name>
    <dbReference type="NCBI Taxonomy" id="36190"/>
    <lineage>
        <taxon>Eukaryota</taxon>
        <taxon>Metazoa</taxon>
        <taxon>Chordata</taxon>
        <taxon>Craniata</taxon>
        <taxon>Vertebrata</taxon>
        <taxon>Euteleostomi</taxon>
        <taxon>Actinopterygii</taxon>
        <taxon>Neopterygii</taxon>
        <taxon>Teleostei</taxon>
        <taxon>Neoteleostei</taxon>
        <taxon>Acanthomorphata</taxon>
        <taxon>Eupercaria</taxon>
        <taxon>Perciformes</taxon>
        <taxon>Notothenioidei</taxon>
        <taxon>Channichthyidae</taxon>
        <taxon>Chaenocephalus</taxon>
    </lineage>
</organism>
<comment type="caution">
    <text evidence="1">The sequence shown here is derived from an EMBL/GenBank/DDBJ whole genome shotgun (WGS) entry which is preliminary data.</text>
</comment>
<name>A0ACB9WAN9_CHAAC</name>
<accession>A0ACB9WAN9</accession>
<evidence type="ECO:0000313" key="1">
    <source>
        <dbReference type="EMBL" id="KAI4810312.1"/>
    </source>
</evidence>
<gene>
    <name evidence="1" type="ORF">KUCAC02_019151</name>
</gene>
<dbReference type="EMBL" id="CM043801">
    <property type="protein sequence ID" value="KAI4810312.1"/>
    <property type="molecule type" value="Genomic_DNA"/>
</dbReference>
<sequence length="115" mass="12571">MARATLSGVIGPPLTEIHKSSLEFFLFFVSDLAVAMASLQQQLGMATAAAVAAHDQRGEEDDEGQSQQHHQAHRVLYAPWLCFSVAMLQSWWKKSRTLSVPPSMALGYGVVAPFN</sequence>
<evidence type="ECO:0000313" key="2">
    <source>
        <dbReference type="Proteomes" id="UP001057452"/>
    </source>
</evidence>
<reference evidence="1" key="1">
    <citation type="submission" date="2022-05" db="EMBL/GenBank/DDBJ databases">
        <title>Chromosome-level genome of Chaenocephalus aceratus.</title>
        <authorList>
            <person name="Park H."/>
        </authorList>
    </citation>
    <scope>NUCLEOTIDE SEQUENCE</scope>
    <source>
        <strain evidence="1">KU_202001</strain>
    </source>
</reference>
<dbReference type="Proteomes" id="UP001057452">
    <property type="component" value="Chromosome 17"/>
</dbReference>
<proteinExistence type="predicted"/>
<keyword evidence="2" id="KW-1185">Reference proteome</keyword>
<protein>
    <submittedName>
        <fullName evidence="1">Uncharacterized protein</fullName>
    </submittedName>
</protein>